<protein>
    <submittedName>
        <fullName evidence="1">Uncharacterized protein</fullName>
    </submittedName>
</protein>
<dbReference type="EMBL" id="MSKM01000024">
    <property type="protein sequence ID" value="OLO53107.1"/>
    <property type="molecule type" value="Genomic_DNA"/>
</dbReference>
<sequence>MSIDTHLDATPSDITASAIKIGNLKTSVDNSIDHLANARKDAGSLEGESATGAQNLIDSAVKTCEGMVKDLTNYKNALDNLASGLTSIGSSLAGIREQATAGGLTVSGELVLKPEFTEQQPSGDTDEKTLKAYDERHNNYLAKNNLYNSLVTQTNDIRTRETEVRKAFTDSCNAVADRGWIATTKTTMMVINRAGNIKTLAEGFGLKASKANVSQKVTSYKSLASHSAKRGKHVKYNPKKMVTRRRAPKGWKDAWKNRKLERWSPAGGQEGSAGGKLVTAARKAAPTLKWAGRASNVASFAVSSYEQYQKDAQDPSLGEGKKVTRAATTGTTTAVGGWAGGWAGAQVGATVGACVGGPAGAAIGGVVGGIAGGIAGSSFGKWAGNTINSWFK</sequence>
<accession>A0A1Q8VXR3</accession>
<evidence type="ECO:0000313" key="2">
    <source>
        <dbReference type="Proteomes" id="UP000185772"/>
    </source>
</evidence>
<name>A0A1Q8VXR3_9ACTO</name>
<dbReference type="PANTHER" id="PTHR21525:SF9">
    <property type="entry name" value="CHANNEL_COLICIN DOMAIN-CONTAINING PROTEIN"/>
    <property type="match status" value="1"/>
</dbReference>
<proteinExistence type="predicted"/>
<gene>
    <name evidence="1" type="ORF">BKH27_07195</name>
</gene>
<dbReference type="Proteomes" id="UP000185772">
    <property type="component" value="Unassembled WGS sequence"/>
</dbReference>
<dbReference type="RefSeq" id="WP_075371148.1">
    <property type="nucleotide sequence ID" value="NZ_MSKM01000024.1"/>
</dbReference>
<comment type="caution">
    <text evidence="1">The sequence shown here is derived from an EMBL/GenBank/DDBJ whole genome shotgun (WGS) entry which is preliminary data.</text>
</comment>
<dbReference type="AlphaFoldDB" id="A0A1Q8VXR3"/>
<evidence type="ECO:0000313" key="1">
    <source>
        <dbReference type="EMBL" id="OLO53107.1"/>
    </source>
</evidence>
<dbReference type="PANTHER" id="PTHR21525">
    <property type="entry name" value="MOTILE SPERM PROTEIN"/>
    <property type="match status" value="1"/>
</dbReference>
<organism evidence="1 2">
    <name type="scientific">Actinomyces oris</name>
    <dbReference type="NCBI Taxonomy" id="544580"/>
    <lineage>
        <taxon>Bacteria</taxon>
        <taxon>Bacillati</taxon>
        <taxon>Actinomycetota</taxon>
        <taxon>Actinomycetes</taxon>
        <taxon>Actinomycetales</taxon>
        <taxon>Actinomycetaceae</taxon>
        <taxon>Actinomyces</taxon>
    </lineage>
</organism>
<reference evidence="1 2" key="1">
    <citation type="submission" date="2016-12" db="EMBL/GenBank/DDBJ databases">
        <title>Genomic comparison of strains in the 'Actinomyces naeslundii' group.</title>
        <authorList>
            <person name="Mughal S.R."/>
            <person name="Do T."/>
            <person name="Gilbert S.C."/>
            <person name="Witherden E.A."/>
            <person name="Didelot X."/>
            <person name="Beighton D."/>
        </authorList>
    </citation>
    <scope>NUCLEOTIDE SEQUENCE [LARGE SCALE GENOMIC DNA]</scope>
    <source>
        <strain evidence="1 2">MMRCO6-1</strain>
    </source>
</reference>